<protein>
    <submittedName>
        <fullName evidence="2">Uncharacterized protein</fullName>
    </submittedName>
</protein>
<dbReference type="EMBL" id="JAHYIQ010000004">
    <property type="protein sequence ID" value="KAK1132433.1"/>
    <property type="molecule type" value="Genomic_DNA"/>
</dbReference>
<dbReference type="Proteomes" id="UP001177670">
    <property type="component" value="Unassembled WGS sequence"/>
</dbReference>
<keyword evidence="3" id="KW-1185">Reference proteome</keyword>
<evidence type="ECO:0000313" key="3">
    <source>
        <dbReference type="Proteomes" id="UP001177670"/>
    </source>
</evidence>
<sequence length="118" mass="13183">MGVKANRRVKRREKKEAEDERAAWVDNPGFSREQKVIRRHGRAIVPENRRDEADFGGSAILSRAGIESATVGMPMNTANPSSCEIQKNRETEEKAKQDYEWTLAARILAAGNVTTPTT</sequence>
<comment type="caution">
    <text evidence="2">The sequence shown here is derived from an EMBL/GenBank/DDBJ whole genome shotgun (WGS) entry which is preliminary data.</text>
</comment>
<organism evidence="2 3">
    <name type="scientific">Melipona bicolor</name>
    <dbReference type="NCBI Taxonomy" id="60889"/>
    <lineage>
        <taxon>Eukaryota</taxon>
        <taxon>Metazoa</taxon>
        <taxon>Ecdysozoa</taxon>
        <taxon>Arthropoda</taxon>
        <taxon>Hexapoda</taxon>
        <taxon>Insecta</taxon>
        <taxon>Pterygota</taxon>
        <taxon>Neoptera</taxon>
        <taxon>Endopterygota</taxon>
        <taxon>Hymenoptera</taxon>
        <taxon>Apocrita</taxon>
        <taxon>Aculeata</taxon>
        <taxon>Apoidea</taxon>
        <taxon>Anthophila</taxon>
        <taxon>Apidae</taxon>
        <taxon>Melipona</taxon>
    </lineage>
</organism>
<gene>
    <name evidence="2" type="ORF">K0M31_013819</name>
</gene>
<proteinExistence type="predicted"/>
<accession>A0AA40KTT6</accession>
<dbReference type="AlphaFoldDB" id="A0AA40KTT6"/>
<evidence type="ECO:0000313" key="2">
    <source>
        <dbReference type="EMBL" id="KAK1132433.1"/>
    </source>
</evidence>
<reference evidence="2" key="1">
    <citation type="submission" date="2021-10" db="EMBL/GenBank/DDBJ databases">
        <title>Melipona bicolor Genome sequencing and assembly.</title>
        <authorList>
            <person name="Araujo N.S."/>
            <person name="Arias M.C."/>
        </authorList>
    </citation>
    <scope>NUCLEOTIDE SEQUENCE</scope>
    <source>
        <strain evidence="2">USP_2M_L1-L4_2017</strain>
        <tissue evidence="2">Whole body</tissue>
    </source>
</reference>
<feature type="region of interest" description="Disordered" evidence="1">
    <location>
        <begin position="1"/>
        <end position="22"/>
    </location>
</feature>
<feature type="compositionally biased region" description="Basic residues" evidence="1">
    <location>
        <begin position="1"/>
        <end position="13"/>
    </location>
</feature>
<evidence type="ECO:0000256" key="1">
    <source>
        <dbReference type="SAM" id="MobiDB-lite"/>
    </source>
</evidence>
<name>A0AA40KTT6_9HYME</name>